<evidence type="ECO:0000256" key="7">
    <source>
        <dbReference type="ARBA" id="ARBA00023125"/>
    </source>
</evidence>
<evidence type="ECO:0000256" key="2">
    <source>
        <dbReference type="ARBA" id="ARBA00010812"/>
    </source>
</evidence>
<dbReference type="InterPro" id="IPR017956">
    <property type="entry name" value="AT_hook_DNA-bd_motif"/>
</dbReference>
<dbReference type="Pfam" id="PF02178">
    <property type="entry name" value="AT_hook"/>
    <property type="match status" value="3"/>
</dbReference>
<dbReference type="PRINTS" id="PR00930">
    <property type="entry name" value="HIGHMOBLTYIY"/>
</dbReference>
<keyword evidence="6" id="KW-0805">Transcription regulation</keyword>
<evidence type="ECO:0000313" key="11">
    <source>
        <dbReference type="EMBL" id="KAK1152775.1"/>
    </source>
</evidence>
<evidence type="ECO:0000256" key="8">
    <source>
        <dbReference type="ARBA" id="ARBA00023163"/>
    </source>
</evidence>
<sequence>MVIQLVWACYSCLNIRVYQSFFSLFLVQTDRKMSDSGAKGNQALSSKEKDGAEKRGRGRPRKQPEVKTVEEPSGAPTPKRPRGRPKGSKNKSTSKSRKMAAAARGKPRGRPKKAEKEEEEEQGSHESSEEDEEDQ</sequence>
<comment type="similarity">
    <text evidence="2">Belongs to the HMGA family.</text>
</comment>
<evidence type="ECO:0000256" key="4">
    <source>
        <dbReference type="ARBA" id="ARBA00022737"/>
    </source>
</evidence>
<reference evidence="11" key="1">
    <citation type="submission" date="2022-02" db="EMBL/GenBank/DDBJ databases">
        <title>Atlantic sturgeon de novo genome assembly.</title>
        <authorList>
            <person name="Stock M."/>
            <person name="Klopp C."/>
            <person name="Guiguen Y."/>
            <person name="Cabau C."/>
            <person name="Parinello H."/>
            <person name="Santidrian Yebra-Pimentel E."/>
            <person name="Kuhl H."/>
            <person name="Dirks R.P."/>
            <person name="Guessner J."/>
            <person name="Wuertz S."/>
            <person name="Du K."/>
            <person name="Schartl M."/>
        </authorList>
    </citation>
    <scope>NUCLEOTIDE SEQUENCE</scope>
    <source>
        <strain evidence="11">STURGEONOMICS-FGT-2020</strain>
        <tissue evidence="11">Whole blood</tissue>
    </source>
</reference>
<dbReference type="GO" id="GO:0006355">
    <property type="term" value="P:regulation of DNA-templated transcription"/>
    <property type="evidence" value="ECO:0007669"/>
    <property type="project" value="InterPro"/>
</dbReference>
<dbReference type="GO" id="GO:0010557">
    <property type="term" value="P:positive regulation of macromolecule biosynthetic process"/>
    <property type="evidence" value="ECO:0007669"/>
    <property type="project" value="UniProtKB-ARBA"/>
</dbReference>
<feature type="region of interest" description="Disordered" evidence="10">
    <location>
        <begin position="32"/>
        <end position="135"/>
    </location>
</feature>
<feature type="compositionally biased region" description="Basic and acidic residues" evidence="10">
    <location>
        <begin position="46"/>
        <end position="55"/>
    </location>
</feature>
<dbReference type="EMBL" id="JAGXEW010000045">
    <property type="protein sequence ID" value="KAK1152775.1"/>
    <property type="molecule type" value="Genomic_DNA"/>
</dbReference>
<dbReference type="PRINTS" id="PR00929">
    <property type="entry name" value="ATHOOK"/>
</dbReference>
<organism evidence="11 12">
    <name type="scientific">Acipenser oxyrinchus oxyrinchus</name>
    <dbReference type="NCBI Taxonomy" id="40147"/>
    <lineage>
        <taxon>Eukaryota</taxon>
        <taxon>Metazoa</taxon>
        <taxon>Chordata</taxon>
        <taxon>Craniata</taxon>
        <taxon>Vertebrata</taxon>
        <taxon>Euteleostomi</taxon>
        <taxon>Actinopterygii</taxon>
        <taxon>Chondrostei</taxon>
        <taxon>Acipenseriformes</taxon>
        <taxon>Acipenseridae</taxon>
        <taxon>Acipenser</taxon>
    </lineage>
</organism>
<keyword evidence="4" id="KW-0677">Repeat</keyword>
<feature type="compositionally biased region" description="Basic and acidic residues" evidence="10">
    <location>
        <begin position="112"/>
        <end position="127"/>
    </location>
</feature>
<evidence type="ECO:0000256" key="10">
    <source>
        <dbReference type="SAM" id="MobiDB-lite"/>
    </source>
</evidence>
<name>A0AAD8FPX0_ACIOX</name>
<evidence type="ECO:0000256" key="9">
    <source>
        <dbReference type="ARBA" id="ARBA00023242"/>
    </source>
</evidence>
<dbReference type="GO" id="GO:0005634">
    <property type="term" value="C:nucleus"/>
    <property type="evidence" value="ECO:0007669"/>
    <property type="project" value="UniProtKB-SubCell"/>
</dbReference>
<evidence type="ECO:0000256" key="6">
    <source>
        <dbReference type="ARBA" id="ARBA00023015"/>
    </source>
</evidence>
<comment type="subcellular location">
    <subcellularLocation>
        <location evidence="1">Nucleus</location>
    </subcellularLocation>
</comment>
<dbReference type="GO" id="GO:0003712">
    <property type="term" value="F:transcription coregulator activity"/>
    <property type="evidence" value="ECO:0007669"/>
    <property type="project" value="TreeGrafter"/>
</dbReference>
<dbReference type="PANTHER" id="PTHR23341">
    <property type="entry name" value="HIGH MOBILITY GROUP PROTEINS HMG-A AND C"/>
    <property type="match status" value="1"/>
</dbReference>
<keyword evidence="8" id="KW-0804">Transcription</keyword>
<proteinExistence type="inferred from homology"/>
<feature type="compositionally biased region" description="Basic residues" evidence="10">
    <location>
        <begin position="79"/>
        <end position="98"/>
    </location>
</feature>
<dbReference type="SMART" id="SM00384">
    <property type="entry name" value="AT_hook"/>
    <property type="match status" value="3"/>
</dbReference>
<dbReference type="InterPro" id="IPR000116">
    <property type="entry name" value="HMGA"/>
</dbReference>
<evidence type="ECO:0000256" key="5">
    <source>
        <dbReference type="ARBA" id="ARBA00022990"/>
    </source>
</evidence>
<keyword evidence="12" id="KW-1185">Reference proteome</keyword>
<dbReference type="PANTHER" id="PTHR23341:SF1">
    <property type="entry name" value="HIGH MOBILITY GROUP PROTEIN HMG-I_HMG-Y"/>
    <property type="match status" value="1"/>
</dbReference>
<evidence type="ECO:0000256" key="1">
    <source>
        <dbReference type="ARBA" id="ARBA00004123"/>
    </source>
</evidence>
<dbReference type="Proteomes" id="UP001230051">
    <property type="component" value="Unassembled WGS sequence"/>
</dbReference>
<keyword evidence="3" id="KW-0597">Phosphoprotein</keyword>
<comment type="caution">
    <text evidence="11">The sequence shown here is derived from an EMBL/GenBank/DDBJ whole genome shotgun (WGS) entry which is preliminary data.</text>
</comment>
<protein>
    <submittedName>
        <fullName evidence="11">High mobility group protein HMG-I/HMG-Y-like isoform X2</fullName>
    </submittedName>
</protein>
<keyword evidence="9" id="KW-0539">Nucleus</keyword>
<gene>
    <name evidence="11" type="ORF">AOXY_G30878</name>
</gene>
<dbReference type="GO" id="GO:0003677">
    <property type="term" value="F:DNA binding"/>
    <property type="evidence" value="ECO:0007669"/>
    <property type="project" value="UniProtKB-KW"/>
</dbReference>
<accession>A0AAD8FPX0</accession>
<keyword evidence="5" id="KW-0007">Acetylation</keyword>
<evidence type="ECO:0000313" key="12">
    <source>
        <dbReference type="Proteomes" id="UP001230051"/>
    </source>
</evidence>
<evidence type="ECO:0000256" key="3">
    <source>
        <dbReference type="ARBA" id="ARBA00022553"/>
    </source>
</evidence>
<dbReference type="GO" id="GO:0000785">
    <property type="term" value="C:chromatin"/>
    <property type="evidence" value="ECO:0007669"/>
    <property type="project" value="InterPro"/>
</dbReference>
<keyword evidence="7" id="KW-0238">DNA-binding</keyword>
<dbReference type="AlphaFoldDB" id="A0AAD8FPX0"/>